<protein>
    <submittedName>
        <fullName evidence="3">Uncharacterized protein</fullName>
    </submittedName>
</protein>
<reference evidence="3" key="1">
    <citation type="submission" date="2020-03" db="EMBL/GenBank/DDBJ databases">
        <title>The deep terrestrial virosphere.</title>
        <authorList>
            <person name="Holmfeldt K."/>
            <person name="Nilsson E."/>
            <person name="Simone D."/>
            <person name="Lopez-Fernandez M."/>
            <person name="Wu X."/>
            <person name="de Brujin I."/>
            <person name="Lundin D."/>
            <person name="Andersson A."/>
            <person name="Bertilsson S."/>
            <person name="Dopson M."/>
        </authorList>
    </citation>
    <scope>NUCLEOTIDE SEQUENCE</scope>
    <source>
        <strain evidence="3">MM415A00985</strain>
        <strain evidence="2">MM415B01930</strain>
    </source>
</reference>
<evidence type="ECO:0000313" key="2">
    <source>
        <dbReference type="EMBL" id="QJA56065.1"/>
    </source>
</evidence>
<evidence type="ECO:0000256" key="1">
    <source>
        <dbReference type="SAM" id="MobiDB-lite"/>
    </source>
</evidence>
<gene>
    <name evidence="3" type="ORF">MM415A00985_0009</name>
    <name evidence="2" type="ORF">MM415B01930_0004</name>
</gene>
<accession>A0A6M3KAV8</accession>
<dbReference type="EMBL" id="MT142353">
    <property type="protein sequence ID" value="QJA78774.1"/>
    <property type="molecule type" value="Genomic_DNA"/>
</dbReference>
<sequence length="72" mass="7741">MRCPKCNGRKYIELDKVGLLVASCSQCEGTGEVDDTISGTGQPDNSPRSGDTGQSKQPQKRKTRKKAGKGTR</sequence>
<feature type="region of interest" description="Disordered" evidence="1">
    <location>
        <begin position="29"/>
        <end position="72"/>
    </location>
</feature>
<evidence type="ECO:0000313" key="3">
    <source>
        <dbReference type="EMBL" id="QJA78774.1"/>
    </source>
</evidence>
<organism evidence="3">
    <name type="scientific">viral metagenome</name>
    <dbReference type="NCBI Taxonomy" id="1070528"/>
    <lineage>
        <taxon>unclassified sequences</taxon>
        <taxon>metagenomes</taxon>
        <taxon>organismal metagenomes</taxon>
    </lineage>
</organism>
<feature type="compositionally biased region" description="Basic residues" evidence="1">
    <location>
        <begin position="58"/>
        <end position="72"/>
    </location>
</feature>
<proteinExistence type="predicted"/>
<feature type="compositionally biased region" description="Polar residues" evidence="1">
    <location>
        <begin position="37"/>
        <end position="57"/>
    </location>
</feature>
<dbReference type="AlphaFoldDB" id="A0A6M3KAV8"/>
<dbReference type="EMBL" id="MT141198">
    <property type="protein sequence ID" value="QJA56065.1"/>
    <property type="molecule type" value="Genomic_DNA"/>
</dbReference>
<name>A0A6M3KAV8_9ZZZZ</name>